<keyword evidence="5" id="KW-1185">Reference proteome</keyword>
<sequence length="592" mass="66074">MQKKAVILLLTCVLSFLALPSFAISSQDVQIAKGDVTLNGVAVDNQLMPYPLVIYKDITYLPMTWDFSRLLGLTLDFSPDDGLRINPSPASNRQKLTTVDTPETDFNVSLVSYPLIVNGVPIDNTVSTYPLLNINGITYFPLTWAYAVDLFGWHYHYSEASGLQIDPKSDPDDALDYIPIETTFDTIQNIYPLLKVGQLPSRYRTFDSNETLKKYFLRNQGTVNTCWAFAANSLFELAVYKSTGEVVDFSEDHLIHHAPIPVTYDSGGYFKIAAAYYSNGTGPVREADDPYSDDRTNDAAAPQYLLTGYAEIVNDLDETKSAIYNFGGAVASISLNETGLTYFNNANSSYYNNDPESFATHELVLIGWDDNFAPYHFDQKPSSPGAFIAMNSWGDDWGDDGLFYISYEDVNVLKDVYAITDFSAADETTTLYNYNPTGITRYEGYVDYNYATGMNAFTAQDDERLTAVSFYIPEHDTQYTVKLDLVDDGEIDLIDAVSGFIGTKGYYTVHLPKPLLLRSGQTFYVAITLASDYSDFLLPIEGPYPGIDFELTGHPSESFITLDPDRFDFKDLSELYENANVGIRAFTKPVSN</sequence>
<dbReference type="PANTHER" id="PTHR12411">
    <property type="entry name" value="CYSTEINE PROTEASE FAMILY C1-RELATED"/>
    <property type="match status" value="1"/>
</dbReference>
<evidence type="ECO:0000259" key="3">
    <source>
        <dbReference type="SMART" id="SM00645"/>
    </source>
</evidence>
<evidence type="ECO:0000313" key="5">
    <source>
        <dbReference type="Proteomes" id="UP000746471"/>
    </source>
</evidence>
<dbReference type="SUPFAM" id="SSF54001">
    <property type="entry name" value="Cysteine proteinases"/>
    <property type="match status" value="1"/>
</dbReference>
<evidence type="ECO:0000256" key="1">
    <source>
        <dbReference type="ARBA" id="ARBA00008455"/>
    </source>
</evidence>
<dbReference type="InterPro" id="IPR040528">
    <property type="entry name" value="Lectin-like"/>
</dbReference>
<comment type="caution">
    <text evidence="4">The sequence shown here is derived from an EMBL/GenBank/DDBJ whole genome shotgun (WGS) entry which is preliminary data.</text>
</comment>
<dbReference type="InterPro" id="IPR000668">
    <property type="entry name" value="Peptidase_C1A_C"/>
</dbReference>
<reference evidence="4 5" key="1">
    <citation type="submission" date="2021-05" db="EMBL/GenBank/DDBJ databases">
        <title>Fusibacter ferrireducens sp. nov., an anaerobic, sulfur- and Fe-reducing bacterium isolated from the mangrove sediment.</title>
        <authorList>
            <person name="Qiu D."/>
        </authorList>
    </citation>
    <scope>NUCLEOTIDE SEQUENCE [LARGE SCALE GENOMIC DNA]</scope>
    <source>
        <strain evidence="4 5">DSM 12116</strain>
    </source>
</reference>
<feature type="chain" id="PRO_5047212504" description="Peptidase C1A papain C-terminal domain-containing protein" evidence="2">
    <location>
        <begin position="24"/>
        <end position="592"/>
    </location>
</feature>
<comment type="similarity">
    <text evidence="1">Belongs to the peptidase C1 family.</text>
</comment>
<feature type="domain" description="Peptidase C1A papain C-terminal" evidence="3">
    <location>
        <begin position="202"/>
        <end position="420"/>
    </location>
</feature>
<dbReference type="Pfam" id="PF18560">
    <property type="entry name" value="Lectin_like"/>
    <property type="match status" value="1"/>
</dbReference>
<keyword evidence="2" id="KW-0732">Signal</keyword>
<gene>
    <name evidence="4" type="ORF">KHM83_03200</name>
</gene>
<protein>
    <recommendedName>
        <fullName evidence="3">Peptidase C1A papain C-terminal domain-containing protein</fullName>
    </recommendedName>
</protein>
<name>A0ABS5PKV7_9FIRM</name>
<dbReference type="Gene3D" id="3.90.70.10">
    <property type="entry name" value="Cysteine proteinases"/>
    <property type="match status" value="1"/>
</dbReference>
<evidence type="ECO:0000313" key="4">
    <source>
        <dbReference type="EMBL" id="MBS7525678.1"/>
    </source>
</evidence>
<proteinExistence type="inferred from homology"/>
<dbReference type="InterPro" id="IPR013128">
    <property type="entry name" value="Peptidase_C1A"/>
</dbReference>
<dbReference type="Pfam" id="PF00112">
    <property type="entry name" value="Peptidase_C1"/>
    <property type="match status" value="1"/>
</dbReference>
<accession>A0ABS5PKV7</accession>
<dbReference type="InterPro" id="IPR038765">
    <property type="entry name" value="Papain-like_cys_pep_sf"/>
</dbReference>
<dbReference type="Proteomes" id="UP000746471">
    <property type="component" value="Unassembled WGS sequence"/>
</dbReference>
<organism evidence="4 5">
    <name type="scientific">Fusibacter paucivorans</name>
    <dbReference type="NCBI Taxonomy" id="76009"/>
    <lineage>
        <taxon>Bacteria</taxon>
        <taxon>Bacillati</taxon>
        <taxon>Bacillota</taxon>
        <taxon>Clostridia</taxon>
        <taxon>Eubacteriales</taxon>
        <taxon>Eubacteriales Family XII. Incertae Sedis</taxon>
        <taxon>Fusibacter</taxon>
    </lineage>
</organism>
<feature type="signal peptide" evidence="2">
    <location>
        <begin position="1"/>
        <end position="23"/>
    </location>
</feature>
<dbReference type="RefSeq" id="WP_213235465.1">
    <property type="nucleotide sequence ID" value="NZ_JAHBCL010000004.1"/>
</dbReference>
<evidence type="ECO:0000256" key="2">
    <source>
        <dbReference type="SAM" id="SignalP"/>
    </source>
</evidence>
<dbReference type="CDD" id="cd02619">
    <property type="entry name" value="Peptidase_C1"/>
    <property type="match status" value="1"/>
</dbReference>
<dbReference type="SMART" id="SM00645">
    <property type="entry name" value="Pept_C1"/>
    <property type="match status" value="1"/>
</dbReference>
<dbReference type="EMBL" id="JAHBCL010000004">
    <property type="protein sequence ID" value="MBS7525678.1"/>
    <property type="molecule type" value="Genomic_DNA"/>
</dbReference>